<dbReference type="RefSeq" id="WP_316017732.1">
    <property type="nucleotide sequence ID" value="NZ_JAWDID010000009.1"/>
</dbReference>
<comment type="caution">
    <text evidence="7">The sequence shown here is derived from an EMBL/GenBank/DDBJ whole genome shotgun (WGS) entry which is preliminary data.</text>
</comment>
<dbReference type="InterPro" id="IPR037402">
    <property type="entry name" value="YidZ_PBP2"/>
</dbReference>
<sequence length="304" mass="32303">MNLAAIDLNLLVAFEALMEERNVTRAGQRIGLAQPSMSSALTRLRALFGDELFIRTAAGMQPTARALALARPIGEALAQIRTTLAPDAGFEPATARRRMTIAVTDYGDLVVVPALVTLLRQEAPGIDLVVRPIADPASSLSALERGDVDALIGGHLPGSGRTMRQRLFDEDFVCIRDKARVTATPLLSADEYLRLPHALFSAAGGDGSPGVVDAILAMEGRKRRVAVTLAHVVAVPFAVAGTDLVATMARRIAGRFAEIAGVALMPLPYDAPSFAIDLLHSRRAASDPALAWFLATIERVGRAL</sequence>
<dbReference type="PANTHER" id="PTHR30118">
    <property type="entry name" value="HTH-TYPE TRANSCRIPTIONAL REGULATOR LEUO-RELATED"/>
    <property type="match status" value="1"/>
</dbReference>
<dbReference type="InterPro" id="IPR005119">
    <property type="entry name" value="LysR_subst-bd"/>
</dbReference>
<dbReference type="Pfam" id="PF00126">
    <property type="entry name" value="HTH_1"/>
    <property type="match status" value="1"/>
</dbReference>
<dbReference type="CDD" id="cd08417">
    <property type="entry name" value="PBP2_Nitroaromatics_like"/>
    <property type="match status" value="1"/>
</dbReference>
<reference evidence="7 8" key="1">
    <citation type="submission" date="2023-09" db="EMBL/GenBank/DDBJ databases">
        <title>Whole genome shotgun sequencing (WGS) of Bosea sp. ZW T0_25, isolated from stored onions (Allium cepa).</title>
        <authorList>
            <person name="Stoll D.A."/>
            <person name="Huch M."/>
        </authorList>
    </citation>
    <scope>NUCLEOTIDE SEQUENCE [LARGE SCALE GENOMIC DNA]</scope>
    <source>
        <strain evidence="7 8">ZW T0_25</strain>
    </source>
</reference>
<dbReference type="Gene3D" id="3.40.190.10">
    <property type="entry name" value="Periplasmic binding protein-like II"/>
    <property type="match status" value="2"/>
</dbReference>
<evidence type="ECO:0000313" key="7">
    <source>
        <dbReference type="EMBL" id="MDU0339845.1"/>
    </source>
</evidence>
<accession>A0ABU3S4Y6</accession>
<keyword evidence="5" id="KW-0804">Transcription</keyword>
<evidence type="ECO:0000256" key="1">
    <source>
        <dbReference type="ARBA" id="ARBA00009437"/>
    </source>
</evidence>
<keyword evidence="3" id="KW-0805">Transcription regulation</keyword>
<evidence type="ECO:0000313" key="8">
    <source>
        <dbReference type="Proteomes" id="UP001254257"/>
    </source>
</evidence>
<dbReference type="InterPro" id="IPR036388">
    <property type="entry name" value="WH-like_DNA-bd_sf"/>
</dbReference>
<dbReference type="SUPFAM" id="SSF46785">
    <property type="entry name" value="Winged helix' DNA-binding domain"/>
    <property type="match status" value="1"/>
</dbReference>
<evidence type="ECO:0000256" key="4">
    <source>
        <dbReference type="ARBA" id="ARBA00023125"/>
    </source>
</evidence>
<dbReference type="InterPro" id="IPR050389">
    <property type="entry name" value="LysR-type_TF"/>
</dbReference>
<protein>
    <submittedName>
        <fullName evidence="7">LysR family transcriptional regulator</fullName>
    </submittedName>
</protein>
<dbReference type="InterPro" id="IPR036390">
    <property type="entry name" value="WH_DNA-bd_sf"/>
</dbReference>
<proteinExistence type="inferred from homology"/>
<name>A0ABU3S4Y6_9HYPH</name>
<evidence type="ECO:0000256" key="2">
    <source>
        <dbReference type="ARBA" id="ARBA00022458"/>
    </source>
</evidence>
<dbReference type="EMBL" id="JAWDID010000009">
    <property type="protein sequence ID" value="MDU0339845.1"/>
    <property type="molecule type" value="Genomic_DNA"/>
</dbReference>
<evidence type="ECO:0000256" key="5">
    <source>
        <dbReference type="ARBA" id="ARBA00023163"/>
    </source>
</evidence>
<organism evidence="7 8">
    <name type="scientific">Bosea rubneri</name>
    <dbReference type="NCBI Taxonomy" id="3075434"/>
    <lineage>
        <taxon>Bacteria</taxon>
        <taxon>Pseudomonadati</taxon>
        <taxon>Pseudomonadota</taxon>
        <taxon>Alphaproteobacteria</taxon>
        <taxon>Hyphomicrobiales</taxon>
        <taxon>Boseaceae</taxon>
        <taxon>Bosea</taxon>
    </lineage>
</organism>
<evidence type="ECO:0000259" key="6">
    <source>
        <dbReference type="PROSITE" id="PS50931"/>
    </source>
</evidence>
<dbReference type="PROSITE" id="PS50931">
    <property type="entry name" value="HTH_LYSR"/>
    <property type="match status" value="1"/>
</dbReference>
<dbReference type="Proteomes" id="UP001254257">
    <property type="component" value="Unassembled WGS sequence"/>
</dbReference>
<keyword evidence="2" id="KW-0536">Nodulation</keyword>
<evidence type="ECO:0000256" key="3">
    <source>
        <dbReference type="ARBA" id="ARBA00023015"/>
    </source>
</evidence>
<dbReference type="InterPro" id="IPR000847">
    <property type="entry name" value="LysR_HTH_N"/>
</dbReference>
<feature type="domain" description="HTH lysR-type" evidence="6">
    <location>
        <begin position="6"/>
        <end position="63"/>
    </location>
</feature>
<keyword evidence="4" id="KW-0238">DNA-binding</keyword>
<dbReference type="Gene3D" id="1.10.10.10">
    <property type="entry name" value="Winged helix-like DNA-binding domain superfamily/Winged helix DNA-binding domain"/>
    <property type="match status" value="1"/>
</dbReference>
<gene>
    <name evidence="7" type="ORF">RKE40_08130</name>
</gene>
<comment type="similarity">
    <text evidence="1">Belongs to the LysR transcriptional regulatory family.</text>
</comment>
<dbReference type="PANTHER" id="PTHR30118:SF15">
    <property type="entry name" value="TRANSCRIPTIONAL REGULATORY PROTEIN"/>
    <property type="match status" value="1"/>
</dbReference>
<dbReference type="SUPFAM" id="SSF53850">
    <property type="entry name" value="Periplasmic binding protein-like II"/>
    <property type="match status" value="1"/>
</dbReference>
<dbReference type="PRINTS" id="PR00039">
    <property type="entry name" value="HTHLYSR"/>
</dbReference>
<keyword evidence="8" id="KW-1185">Reference proteome</keyword>
<dbReference type="Pfam" id="PF03466">
    <property type="entry name" value="LysR_substrate"/>
    <property type="match status" value="1"/>
</dbReference>